<dbReference type="GO" id="GO:0098809">
    <property type="term" value="F:nitrite reductase activity"/>
    <property type="evidence" value="ECO:0007669"/>
    <property type="project" value="InterPro"/>
</dbReference>
<keyword evidence="4 15" id="KW-0349">Heme</keyword>
<dbReference type="Pfam" id="PF04324">
    <property type="entry name" value="Fer2_BFD"/>
    <property type="match status" value="2"/>
</dbReference>
<comment type="cofactor">
    <cofactor evidence="13">
        <name>[2Fe-2S] cluster</name>
        <dbReference type="ChEBI" id="CHEBI:190135"/>
    </cofactor>
</comment>
<keyword evidence="6" id="KW-0001">2Fe-2S</keyword>
<dbReference type="GO" id="GO:0020037">
    <property type="term" value="F:heme binding"/>
    <property type="evidence" value="ECO:0007669"/>
    <property type="project" value="InterPro"/>
</dbReference>
<dbReference type="InterPro" id="IPR007419">
    <property type="entry name" value="BFD-like_2Fe2S-bd_dom"/>
</dbReference>
<dbReference type="Pfam" id="PF01077">
    <property type="entry name" value="NIR_SIR"/>
    <property type="match status" value="1"/>
</dbReference>
<evidence type="ECO:0000256" key="3">
    <source>
        <dbReference type="ARBA" id="ARBA00010429"/>
    </source>
</evidence>
<dbReference type="InterPro" id="IPR041854">
    <property type="entry name" value="BFD-like_2Fe2S-bd_dom_sf"/>
</dbReference>
<feature type="domain" description="NADH-rubredoxin oxidoreductase C-terminal" evidence="20">
    <location>
        <begin position="317"/>
        <end position="384"/>
    </location>
</feature>
<feature type="binding site" evidence="15">
    <location>
        <position position="638"/>
    </location>
    <ligand>
        <name>[4Fe-4S] cluster</name>
        <dbReference type="ChEBI" id="CHEBI:49883"/>
    </ligand>
</feature>
<dbReference type="RefSeq" id="WP_259871775.1">
    <property type="nucleotide sequence ID" value="NZ_JAMQJZ010000009.1"/>
</dbReference>
<dbReference type="PRINTS" id="PR00411">
    <property type="entry name" value="PNDRDTASEI"/>
</dbReference>
<comment type="cofactor">
    <cofactor evidence="15">
        <name>siroheme</name>
        <dbReference type="ChEBI" id="CHEBI:60052"/>
    </cofactor>
    <text evidence="15">Binds 1 siroheme per subunit.</text>
</comment>
<evidence type="ECO:0000256" key="10">
    <source>
        <dbReference type="ARBA" id="ARBA00023004"/>
    </source>
</evidence>
<evidence type="ECO:0000256" key="4">
    <source>
        <dbReference type="ARBA" id="ARBA00022617"/>
    </source>
</evidence>
<protein>
    <submittedName>
        <fullName evidence="21">Nitrite reductase large subunit NirB</fullName>
    </submittedName>
</protein>
<evidence type="ECO:0000256" key="9">
    <source>
        <dbReference type="ARBA" id="ARBA00023002"/>
    </source>
</evidence>
<evidence type="ECO:0000256" key="1">
    <source>
        <dbReference type="ARBA" id="ARBA00001974"/>
    </source>
</evidence>
<dbReference type="CDD" id="cd19944">
    <property type="entry name" value="NirB_Fer2_BFD-like_2"/>
    <property type="match status" value="1"/>
</dbReference>
<dbReference type="InterPro" id="IPR052034">
    <property type="entry name" value="NasD-like"/>
</dbReference>
<dbReference type="Pfam" id="PF03460">
    <property type="entry name" value="NIR_SIR_ferr"/>
    <property type="match status" value="1"/>
</dbReference>
<keyword evidence="15" id="KW-0004">4Fe-4S</keyword>
<keyword evidence="11 15" id="KW-0411">Iron-sulfur</keyword>
<dbReference type="PIRSF" id="PIRSF037149">
    <property type="entry name" value="NirB"/>
    <property type="match status" value="1"/>
</dbReference>
<dbReference type="InterPro" id="IPR017121">
    <property type="entry name" value="Nitrite_Rdtase_lsu"/>
</dbReference>
<comment type="cofactor">
    <cofactor evidence="15">
        <name>[4Fe-4S] cluster</name>
        <dbReference type="ChEBI" id="CHEBI:49883"/>
    </cofactor>
    <text evidence="15">Binds 1 [4Fe-4S] cluster per subunit.</text>
</comment>
<dbReference type="InterPro" id="IPR023753">
    <property type="entry name" value="FAD/NAD-binding_dom"/>
</dbReference>
<dbReference type="GO" id="GO:0050661">
    <property type="term" value="F:NADP binding"/>
    <property type="evidence" value="ECO:0007669"/>
    <property type="project" value="UniProtKB-UniRule"/>
</dbReference>
<feature type="domain" description="BFD-like [2Fe-2S]-binding" evidence="18">
    <location>
        <begin position="414"/>
        <end position="463"/>
    </location>
</feature>
<evidence type="ECO:0000259" key="16">
    <source>
        <dbReference type="Pfam" id="PF01077"/>
    </source>
</evidence>
<feature type="domain" description="FAD/NAD(P)-binding" evidence="19">
    <location>
        <begin position="5"/>
        <end position="283"/>
    </location>
</feature>
<dbReference type="EMBL" id="JAMQJZ010000009">
    <property type="protein sequence ID" value="MDC3421148.1"/>
    <property type="molecule type" value="Genomic_DNA"/>
</dbReference>
<evidence type="ECO:0000313" key="22">
    <source>
        <dbReference type="Proteomes" id="UP001145072"/>
    </source>
</evidence>
<evidence type="ECO:0000256" key="2">
    <source>
        <dbReference type="ARBA" id="ARBA00005096"/>
    </source>
</evidence>
<evidence type="ECO:0000256" key="15">
    <source>
        <dbReference type="PIRSR" id="PIRSR037149-1"/>
    </source>
</evidence>
<dbReference type="GO" id="GO:0051539">
    <property type="term" value="F:4 iron, 4 sulfur cluster binding"/>
    <property type="evidence" value="ECO:0007669"/>
    <property type="project" value="UniProtKB-KW"/>
</dbReference>
<evidence type="ECO:0000256" key="6">
    <source>
        <dbReference type="ARBA" id="ARBA00022714"/>
    </source>
</evidence>
<dbReference type="AlphaFoldDB" id="A0A9X4AK91"/>
<evidence type="ECO:0000256" key="12">
    <source>
        <dbReference type="ARBA" id="ARBA00023063"/>
    </source>
</evidence>
<comment type="caution">
    <text evidence="21">The sequence shown here is derived from an EMBL/GenBank/DDBJ whole genome shotgun (WGS) entry which is preliminary data.</text>
</comment>
<evidence type="ECO:0000256" key="11">
    <source>
        <dbReference type="ARBA" id="ARBA00023014"/>
    </source>
</evidence>
<dbReference type="PANTHER" id="PTHR43809">
    <property type="entry name" value="NITRITE REDUCTASE (NADH) LARGE SUBUNIT"/>
    <property type="match status" value="1"/>
</dbReference>
<keyword evidence="22" id="KW-1185">Reference proteome</keyword>
<keyword evidence="9" id="KW-0560">Oxidoreductase</keyword>
<accession>A0A9X4AK91</accession>
<dbReference type="PRINTS" id="PR00368">
    <property type="entry name" value="FADPNR"/>
</dbReference>
<dbReference type="CDD" id="cd19943">
    <property type="entry name" value="NirB_Fer2_BFD-like_1"/>
    <property type="match status" value="1"/>
</dbReference>
<proteinExistence type="inferred from homology"/>
<dbReference type="Gene3D" id="3.50.50.60">
    <property type="entry name" value="FAD/NAD(P)-binding domain"/>
    <property type="match status" value="2"/>
</dbReference>
<feature type="domain" description="Nitrite/Sulfite reductase ferredoxin-like" evidence="17">
    <location>
        <begin position="555"/>
        <end position="615"/>
    </location>
</feature>
<dbReference type="Gene3D" id="3.90.480.20">
    <property type="match status" value="1"/>
</dbReference>
<organism evidence="21 22">
    <name type="scientific">Aquibacillus koreensis</name>
    <dbReference type="NCBI Taxonomy" id="279446"/>
    <lineage>
        <taxon>Bacteria</taxon>
        <taxon>Bacillati</taxon>
        <taxon>Bacillota</taxon>
        <taxon>Bacilli</taxon>
        <taxon>Bacillales</taxon>
        <taxon>Bacillaceae</taxon>
        <taxon>Aquibacillus</taxon>
    </lineage>
</organism>
<evidence type="ECO:0000259" key="20">
    <source>
        <dbReference type="Pfam" id="PF18267"/>
    </source>
</evidence>
<dbReference type="InterPro" id="IPR036136">
    <property type="entry name" value="Nit/Sulf_reduc_fer-like_dom_sf"/>
</dbReference>
<dbReference type="InterPro" id="IPR012744">
    <property type="entry name" value="Nitri_red_NirB"/>
</dbReference>
<evidence type="ECO:0000259" key="18">
    <source>
        <dbReference type="Pfam" id="PF04324"/>
    </source>
</evidence>
<dbReference type="SUPFAM" id="SSF56014">
    <property type="entry name" value="Nitrite and sulphite reductase 4Fe-4S domain-like"/>
    <property type="match status" value="1"/>
</dbReference>
<dbReference type="Pfam" id="PF18267">
    <property type="entry name" value="Rubredoxin_C"/>
    <property type="match status" value="1"/>
</dbReference>
<sequence length="784" mass="87793">MRRQKLVLIGNGMAGGRCIENIIQEDDSLYDITIFGKEPHVNYSRIMLSAVLQGDTSLDDITINDWSWYKDNNIELYTGETITEIDKQKKLVRSDKDRIVYYDKLILATGSEPVILPLPGVTKEGVISFRTIQDCNDMIDASKSHTKAIVIGAGLLGLEAARGLLNLGMEVDVVHLSDRIMNKQLDGTASRMLQKDLENQGMNFLLDKASEEIIGDTRAEGIRFSDGTVAKGDLIVMAVGVKPNIALAKHAGIDTNRGILVNNYLETTEKDIYAVGECAEHKNTVYGLVKPLYEQGAILAKHLCQKSTKDYQGSVLSTHLKIAGVDVFSVGDFTTTETTKTIQIHDEIASTYKKIFFKENKAVGAVLFGNTKDAARLLDLIIKKKFIPNDQKANLLQSYDLSTSYAAVLPKEEYVCTCNNVPKGVIVDNVLKHKLQTVQEVKACTKASSSCGGCKPVVSELLAYMQSDHFQEKIMDNSFCACTKLSEEEVVTNIQRYKLTSVPEIIDQLGWTTQKGCKHCVPALQYYVGMIYPEYDQQQRSLYLNEKMNAIACENGTYSVVPQLYGGIIDTEQLQKIVNTANKYGISQLSISSDQRIHIRNIDKEDLSSFWQDLNMRLHSVAANMVQHVKTTNNDQICSCDKHHAIQLAEGLEKRTEFLNVPYRFRIGVSACMHNGAGSTTKDIGAIKIDRGWEIYVGGSSGRNARSGQLLTVAKTEEDAIKIMIGFIQYYRDSANFQERTWQWISRVSIVHIREVLFNEDLLNYLVDRLKTDLTQRKHLIVNR</sequence>
<keyword evidence="12 14" id="KW-0534">Nitrate assimilation</keyword>
<evidence type="ECO:0000256" key="14">
    <source>
        <dbReference type="PIRNR" id="PIRNR037149"/>
    </source>
</evidence>
<dbReference type="GO" id="GO:0051537">
    <property type="term" value="F:2 iron, 2 sulfur cluster binding"/>
    <property type="evidence" value="ECO:0007669"/>
    <property type="project" value="UniProtKB-KW"/>
</dbReference>
<feature type="domain" description="Nitrite/sulphite reductase 4Fe-4S" evidence="16">
    <location>
        <begin position="647"/>
        <end position="760"/>
    </location>
</feature>
<dbReference type="NCBIfam" id="TIGR02374">
    <property type="entry name" value="nitri_red_nirB"/>
    <property type="match status" value="1"/>
</dbReference>
<dbReference type="SUPFAM" id="SSF51905">
    <property type="entry name" value="FAD/NAD(P)-binding domain"/>
    <property type="match status" value="2"/>
</dbReference>
<dbReference type="InterPro" id="IPR016156">
    <property type="entry name" value="FAD/NAD-linked_Rdtase_dimer_sf"/>
</dbReference>
<keyword evidence="5 14" id="KW-0285">Flavoprotein</keyword>
<evidence type="ECO:0000256" key="13">
    <source>
        <dbReference type="ARBA" id="ARBA00034078"/>
    </source>
</evidence>
<comment type="cofactor">
    <cofactor evidence="1 14">
        <name>FAD</name>
        <dbReference type="ChEBI" id="CHEBI:57692"/>
    </cofactor>
</comment>
<dbReference type="SUPFAM" id="SSF55124">
    <property type="entry name" value="Nitrite/Sulfite reductase N-terminal domain-like"/>
    <property type="match status" value="1"/>
</dbReference>
<dbReference type="InterPro" id="IPR005117">
    <property type="entry name" value="NiRdtase/SiRdtase_haem-b_fer"/>
</dbReference>
<dbReference type="InterPro" id="IPR006067">
    <property type="entry name" value="NO2/SO3_Rdtase_4Fe4S_dom"/>
</dbReference>
<dbReference type="GO" id="GO:0046872">
    <property type="term" value="F:metal ion binding"/>
    <property type="evidence" value="ECO:0007669"/>
    <property type="project" value="UniProtKB-KW"/>
</dbReference>
<dbReference type="GO" id="GO:0050660">
    <property type="term" value="F:flavin adenine dinucleotide binding"/>
    <property type="evidence" value="ECO:0007669"/>
    <property type="project" value="UniProtKB-UniRule"/>
</dbReference>
<dbReference type="Gene3D" id="1.10.10.1100">
    <property type="entry name" value="BFD-like [2Fe-2S]-binding domain"/>
    <property type="match status" value="1"/>
</dbReference>
<dbReference type="Gene3D" id="3.30.390.30">
    <property type="match status" value="1"/>
</dbReference>
<dbReference type="GO" id="GO:0042128">
    <property type="term" value="P:nitrate assimilation"/>
    <property type="evidence" value="ECO:0007669"/>
    <property type="project" value="UniProtKB-UniRule"/>
</dbReference>
<dbReference type="InterPro" id="IPR036188">
    <property type="entry name" value="FAD/NAD-bd_sf"/>
</dbReference>
<evidence type="ECO:0000259" key="19">
    <source>
        <dbReference type="Pfam" id="PF07992"/>
    </source>
</evidence>
<evidence type="ECO:0000256" key="7">
    <source>
        <dbReference type="ARBA" id="ARBA00022723"/>
    </source>
</evidence>
<name>A0A9X4AK91_9BACI</name>
<evidence type="ECO:0000256" key="5">
    <source>
        <dbReference type="ARBA" id="ARBA00022630"/>
    </source>
</evidence>
<dbReference type="PANTHER" id="PTHR43809:SF1">
    <property type="entry name" value="NITRITE REDUCTASE (NADH) LARGE SUBUNIT"/>
    <property type="match status" value="1"/>
</dbReference>
<dbReference type="Pfam" id="PF07992">
    <property type="entry name" value="Pyr_redox_2"/>
    <property type="match status" value="1"/>
</dbReference>
<evidence type="ECO:0000313" key="21">
    <source>
        <dbReference type="EMBL" id="MDC3421148.1"/>
    </source>
</evidence>
<reference evidence="21" key="1">
    <citation type="submission" date="2022-06" db="EMBL/GenBank/DDBJ databases">
        <title>Aquibacillus sp. a new bacterium isolated from soil saline samples.</title>
        <authorList>
            <person name="Galisteo C."/>
            <person name="De La Haba R."/>
            <person name="Sanchez-Porro C."/>
            <person name="Ventosa A."/>
        </authorList>
    </citation>
    <scope>NUCLEOTIDE SEQUENCE</scope>
    <source>
        <strain evidence="21">JCM 12387</strain>
    </source>
</reference>
<evidence type="ECO:0000259" key="17">
    <source>
        <dbReference type="Pfam" id="PF03460"/>
    </source>
</evidence>
<keyword evidence="7 15" id="KW-0479">Metal-binding</keyword>
<keyword evidence="8 14" id="KW-0274">FAD</keyword>
<comment type="similarity">
    <text evidence="3">Belongs to the nitrite and sulfite reductase 4Fe-4S domain family.</text>
</comment>
<keyword evidence="10 15" id="KW-0408">Iron</keyword>
<dbReference type="InterPro" id="IPR045854">
    <property type="entry name" value="NO2/SO3_Rdtase_4Fe4S_sf"/>
</dbReference>
<dbReference type="InterPro" id="IPR041575">
    <property type="entry name" value="Rubredoxin_C"/>
</dbReference>
<feature type="domain" description="BFD-like [2Fe-2S]-binding" evidence="18">
    <location>
        <begin position="480"/>
        <end position="528"/>
    </location>
</feature>
<comment type="pathway">
    <text evidence="2">Nitrogen metabolism; nitrate reduction (assimilation).</text>
</comment>
<gene>
    <name evidence="21" type="primary">nirB</name>
    <name evidence="21" type="ORF">NC661_12285</name>
</gene>
<dbReference type="Proteomes" id="UP001145072">
    <property type="component" value="Unassembled WGS sequence"/>
</dbReference>
<evidence type="ECO:0000256" key="8">
    <source>
        <dbReference type="ARBA" id="ARBA00022827"/>
    </source>
</evidence>
<dbReference type="Gene3D" id="3.30.413.10">
    <property type="entry name" value="Sulfite Reductase Hemoprotein, domain 1"/>
    <property type="match status" value="1"/>
</dbReference>
<feature type="binding site" evidence="15">
    <location>
        <position position="672"/>
    </location>
    <ligand>
        <name>[4Fe-4S] cluster</name>
        <dbReference type="ChEBI" id="CHEBI:49883"/>
    </ligand>
</feature>